<feature type="transmembrane region" description="Helical" evidence="1">
    <location>
        <begin position="82"/>
        <end position="110"/>
    </location>
</feature>
<feature type="signal peptide" evidence="2">
    <location>
        <begin position="1"/>
        <end position="23"/>
    </location>
</feature>
<feature type="chain" id="PRO_5012623790" evidence="2">
    <location>
        <begin position="24"/>
        <end position="215"/>
    </location>
</feature>
<accession>A0A224YHU1</accession>
<keyword evidence="2" id="KW-0732">Signal</keyword>
<keyword evidence="1" id="KW-0812">Transmembrane</keyword>
<evidence type="ECO:0000256" key="2">
    <source>
        <dbReference type="SAM" id="SignalP"/>
    </source>
</evidence>
<keyword evidence="1" id="KW-1133">Transmembrane helix</keyword>
<dbReference type="EMBL" id="GFPF01002246">
    <property type="protein sequence ID" value="MAA13392.1"/>
    <property type="molecule type" value="Transcribed_RNA"/>
</dbReference>
<name>A0A224YHU1_9ACAR</name>
<reference evidence="3" key="1">
    <citation type="journal article" date="2017" name="Parasit. Vectors">
        <title>Sialotranscriptomics of Rhipicephalus zambeziensis reveals intricate expression profiles of secretory proteins and suggests tight temporal transcriptional regulation during blood-feeding.</title>
        <authorList>
            <person name="de Castro M.H."/>
            <person name="de Klerk D."/>
            <person name="Pienaar R."/>
            <person name="Rees D.J.G."/>
            <person name="Mans B.J."/>
        </authorList>
    </citation>
    <scope>NUCLEOTIDE SEQUENCE</scope>
    <source>
        <tissue evidence="3">Salivary glands</tissue>
    </source>
</reference>
<keyword evidence="1" id="KW-0472">Membrane</keyword>
<dbReference type="AlphaFoldDB" id="A0A224YHU1"/>
<proteinExistence type="predicted"/>
<organism evidence="3">
    <name type="scientific">Rhipicephalus zambeziensis</name>
    <dbReference type="NCBI Taxonomy" id="60191"/>
    <lineage>
        <taxon>Eukaryota</taxon>
        <taxon>Metazoa</taxon>
        <taxon>Ecdysozoa</taxon>
        <taxon>Arthropoda</taxon>
        <taxon>Chelicerata</taxon>
        <taxon>Arachnida</taxon>
        <taxon>Acari</taxon>
        <taxon>Parasitiformes</taxon>
        <taxon>Ixodida</taxon>
        <taxon>Ixodoidea</taxon>
        <taxon>Ixodidae</taxon>
        <taxon>Rhipicephalinae</taxon>
        <taxon>Rhipicephalus</taxon>
        <taxon>Rhipicephalus</taxon>
    </lineage>
</organism>
<sequence length="215" mass="24537">MCTGRIKHIWLLVSAVVCVLSSSRLVALFSTANHEPTSPNAYSTAKPGGRFHERQKKNVVYSVSDFPGNSVYFFSLLYTYDLYVAILIYYLFTVNHTLSNCVIFGGFWVYRGQAPRQAFMPFRQSPWQIVLFCILPENKISILCPHDRTARNHNLFSNKKIFERRQNLQASPGDDDHSKKSAFSQIRDRANSHASSISQIHPCVAQTEAKEKQLM</sequence>
<evidence type="ECO:0000256" key="1">
    <source>
        <dbReference type="SAM" id="Phobius"/>
    </source>
</evidence>
<evidence type="ECO:0000313" key="3">
    <source>
        <dbReference type="EMBL" id="MAA13392.1"/>
    </source>
</evidence>
<protein>
    <submittedName>
        <fullName evidence="3">Uncharacterized protein</fullName>
    </submittedName>
</protein>